<keyword evidence="1 2" id="KW-1015">Disulfide bond</keyword>
<keyword evidence="4" id="KW-0812">Transmembrane</keyword>
<evidence type="ECO:0000256" key="2">
    <source>
        <dbReference type="PROSITE-ProRule" id="PRU00059"/>
    </source>
</evidence>
<reference evidence="9" key="1">
    <citation type="submission" date="2012-12" db="EMBL/GenBank/DDBJ databases">
        <authorList>
            <person name="Hellsten U."/>
            <person name="Grimwood J."/>
            <person name="Chapman J.A."/>
            <person name="Shapiro H."/>
            <person name="Aerts A."/>
            <person name="Otillar R.P."/>
            <person name="Terry A.Y."/>
            <person name="Boore J.L."/>
            <person name="Simakov O."/>
            <person name="Marletaz F."/>
            <person name="Cho S.-J."/>
            <person name="Edsinger-Gonzales E."/>
            <person name="Havlak P."/>
            <person name="Kuo D.-H."/>
            <person name="Larsson T."/>
            <person name="Lv J."/>
            <person name="Arendt D."/>
            <person name="Savage R."/>
            <person name="Osoegawa K."/>
            <person name="de Jong P."/>
            <person name="Lindberg D.R."/>
            <person name="Seaver E.C."/>
            <person name="Weisblat D.A."/>
            <person name="Putnam N.H."/>
            <person name="Grigoriev I.V."/>
            <person name="Rokhsar D.S."/>
        </authorList>
    </citation>
    <scope>NUCLEOTIDE SEQUENCE</scope>
</reference>
<dbReference type="HOGENOM" id="CLU_414058_0_0_1"/>
<dbReference type="CTD" id="20212507"/>
<dbReference type="Proteomes" id="UP000015101">
    <property type="component" value="Unassembled WGS sequence"/>
</dbReference>
<dbReference type="InterPro" id="IPR000859">
    <property type="entry name" value="CUB_dom"/>
</dbReference>
<evidence type="ECO:0000256" key="5">
    <source>
        <dbReference type="SAM" id="SignalP"/>
    </source>
</evidence>
<evidence type="ECO:0000259" key="6">
    <source>
        <dbReference type="PROSITE" id="PS01180"/>
    </source>
</evidence>
<sequence length="663" mass="72322">MTTILAAILFPGICRGLILHESFPVFNTETYDAKQSDQHNLEANLVSVRANLINIIYEREEELKRELSITCQTNYVLNILTATFYLTNSTTTLATACANIINSGDNDHQNTDIESSSSGSSSTSVERSACFDCQNDDHARIVPPRGYLASVVSQQERANHQCGTLKCPWTFSFPPGKVVNLTVIEAGSSGLQLKSSGESSSSSSCSQSLLSVKELRKNYPYCSGENRVNHLHLSLINSLEVSFSEDRLSDVNPQFLVYYEVLGCADLTPPMYSRMRRRGEVTTIDCPGTDIRWEVKCINGSWLDEKLIGTCPKFPGLVDPEIAPQKSESIFNTSIFNMPTGVLMALVISTAVILGVLIMTTGLVCLKRHQFEVKHKDDPNVYGAACSEFEFREMGAAGASLLHGKSPLMNGPKPRRPSADLLARDNTYAMQDMKMDARPLPSLPNATSSQDSWRRNDGGQGPVPYGVFPSNQVQNRVTVQFHRADNGADVMASGYPIPGGTYRGRYPPNQYPSTMHSGQMPQRYMGPGGTNTGRFDARSMAPQRRPSGYGNAARMPNSSNYDANQDDGSHLYFVLDGNAKDERNDLTMGGGMPTSTLPQPPPAHQQFPMAAGVNPRLPPPPAGGQIGMMTHRHQQSTGGGVDPRCTCDDHGAFKSSGSLNNQL</sequence>
<feature type="region of interest" description="Disordered" evidence="3">
    <location>
        <begin position="526"/>
        <end position="559"/>
    </location>
</feature>
<evidence type="ECO:0000256" key="4">
    <source>
        <dbReference type="SAM" id="Phobius"/>
    </source>
</evidence>
<accession>T1FUL1</accession>
<feature type="disulfide bond" evidence="2">
    <location>
        <begin position="205"/>
        <end position="222"/>
    </location>
</feature>
<dbReference type="EMBL" id="KB097222">
    <property type="protein sequence ID" value="ESN98032.1"/>
    <property type="molecule type" value="Genomic_DNA"/>
</dbReference>
<dbReference type="EMBL" id="AMQM01005983">
    <property type="status" value="NOT_ANNOTATED_CDS"/>
    <property type="molecule type" value="Genomic_DNA"/>
</dbReference>
<dbReference type="RefSeq" id="XP_009023732.1">
    <property type="nucleotide sequence ID" value="XM_009025484.1"/>
</dbReference>
<reference evidence="8" key="3">
    <citation type="submission" date="2015-06" db="UniProtKB">
        <authorList>
            <consortium name="EnsemblMetazoa"/>
        </authorList>
    </citation>
    <scope>IDENTIFICATION</scope>
</reference>
<dbReference type="PROSITE" id="PS01180">
    <property type="entry name" value="CUB"/>
    <property type="match status" value="1"/>
</dbReference>
<dbReference type="GeneID" id="20212507"/>
<keyword evidence="4" id="KW-0472">Membrane</keyword>
<keyword evidence="4" id="KW-1133">Transmembrane helix</keyword>
<keyword evidence="9" id="KW-1185">Reference proteome</keyword>
<evidence type="ECO:0000313" key="9">
    <source>
        <dbReference type="Proteomes" id="UP000015101"/>
    </source>
</evidence>
<dbReference type="AlphaFoldDB" id="T1FUL1"/>
<dbReference type="KEGG" id="hro:HELRODRAFT_193062"/>
<feature type="chain" id="PRO_5010981003" description="CUB domain-containing protein" evidence="5">
    <location>
        <begin position="17"/>
        <end position="663"/>
    </location>
</feature>
<reference evidence="7 9" key="2">
    <citation type="journal article" date="2013" name="Nature">
        <title>Insights into bilaterian evolution from three spiralian genomes.</title>
        <authorList>
            <person name="Simakov O."/>
            <person name="Marletaz F."/>
            <person name="Cho S.J."/>
            <person name="Edsinger-Gonzales E."/>
            <person name="Havlak P."/>
            <person name="Hellsten U."/>
            <person name="Kuo D.H."/>
            <person name="Larsson T."/>
            <person name="Lv J."/>
            <person name="Arendt D."/>
            <person name="Savage R."/>
            <person name="Osoegawa K."/>
            <person name="de Jong P."/>
            <person name="Grimwood J."/>
            <person name="Chapman J.A."/>
            <person name="Shapiro H."/>
            <person name="Aerts A."/>
            <person name="Otillar R.P."/>
            <person name="Terry A.Y."/>
            <person name="Boore J.L."/>
            <person name="Grigoriev I.V."/>
            <person name="Lindberg D.R."/>
            <person name="Seaver E.C."/>
            <person name="Weisblat D.A."/>
            <person name="Putnam N.H."/>
            <person name="Rokhsar D.S."/>
        </authorList>
    </citation>
    <scope>NUCLEOTIDE SEQUENCE</scope>
</reference>
<keyword evidence="5" id="KW-0732">Signal</keyword>
<evidence type="ECO:0000313" key="7">
    <source>
        <dbReference type="EMBL" id="ESN98032.1"/>
    </source>
</evidence>
<evidence type="ECO:0000256" key="3">
    <source>
        <dbReference type="SAM" id="MobiDB-lite"/>
    </source>
</evidence>
<organism evidence="8 9">
    <name type="scientific">Helobdella robusta</name>
    <name type="common">Californian leech</name>
    <dbReference type="NCBI Taxonomy" id="6412"/>
    <lineage>
        <taxon>Eukaryota</taxon>
        <taxon>Metazoa</taxon>
        <taxon>Spiralia</taxon>
        <taxon>Lophotrochozoa</taxon>
        <taxon>Annelida</taxon>
        <taxon>Clitellata</taxon>
        <taxon>Hirudinea</taxon>
        <taxon>Rhynchobdellida</taxon>
        <taxon>Glossiphoniidae</taxon>
        <taxon>Helobdella</taxon>
    </lineage>
</organism>
<evidence type="ECO:0000313" key="8">
    <source>
        <dbReference type="EnsemblMetazoa" id="HelroP193062"/>
    </source>
</evidence>
<feature type="domain" description="CUB" evidence="6">
    <location>
        <begin position="133"/>
        <end position="262"/>
    </location>
</feature>
<dbReference type="EnsemblMetazoa" id="HelroT193062">
    <property type="protein sequence ID" value="HelroP193062"/>
    <property type="gene ID" value="HelroG193062"/>
</dbReference>
<gene>
    <name evidence="8" type="primary">20212507</name>
    <name evidence="7" type="ORF">HELRODRAFT_193062</name>
</gene>
<feature type="region of interest" description="Disordered" evidence="3">
    <location>
        <begin position="435"/>
        <end position="465"/>
    </location>
</feature>
<comment type="caution">
    <text evidence="2">Lacks conserved residue(s) required for the propagation of feature annotation.</text>
</comment>
<name>T1FUL1_HELRO</name>
<feature type="transmembrane region" description="Helical" evidence="4">
    <location>
        <begin position="342"/>
        <end position="366"/>
    </location>
</feature>
<feature type="signal peptide" evidence="5">
    <location>
        <begin position="1"/>
        <end position="16"/>
    </location>
</feature>
<evidence type="ECO:0000256" key="1">
    <source>
        <dbReference type="ARBA" id="ARBA00023157"/>
    </source>
</evidence>
<protein>
    <recommendedName>
        <fullName evidence="6">CUB domain-containing protein</fullName>
    </recommendedName>
</protein>
<proteinExistence type="predicted"/>
<dbReference type="InParanoid" id="T1FUL1"/>